<feature type="domain" description="Amidohydrolase-related" evidence="2">
    <location>
        <begin position="7"/>
        <end position="275"/>
    </location>
</feature>
<name>A0A6M8UFT5_9GAMM</name>
<comment type="similarity">
    <text evidence="1">Belongs to the metallo-dependent hydrolases superfamily.</text>
</comment>
<keyword evidence="4" id="KW-1185">Reference proteome</keyword>
<dbReference type="Gene3D" id="3.20.20.140">
    <property type="entry name" value="Metal-dependent hydrolases"/>
    <property type="match status" value="1"/>
</dbReference>
<dbReference type="AlphaFoldDB" id="A0A6M8UFT5"/>
<gene>
    <name evidence="3" type="ORF">PMPD1_3767</name>
</gene>
<reference evidence="3 4" key="1">
    <citation type="submission" date="2020-06" db="EMBL/GenBank/DDBJ databases">
        <title>Genome sequence of Paramixta manurensis strain PD-1.</title>
        <authorList>
            <person name="Lee C.W."/>
            <person name="Kim J."/>
        </authorList>
    </citation>
    <scope>NUCLEOTIDE SEQUENCE [LARGE SCALE GENOMIC DNA]</scope>
    <source>
        <strain evidence="3 4">PD-1</strain>
    </source>
</reference>
<dbReference type="KEGG" id="pmak:PMPD1_3767"/>
<accession>A0A6M8UFT5</accession>
<evidence type="ECO:0000313" key="3">
    <source>
        <dbReference type="EMBL" id="QKJ88679.1"/>
    </source>
</evidence>
<dbReference type="Pfam" id="PF04909">
    <property type="entry name" value="Amidohydro_2"/>
    <property type="match status" value="1"/>
</dbReference>
<dbReference type="PANTHER" id="PTHR43569">
    <property type="entry name" value="AMIDOHYDROLASE"/>
    <property type="match status" value="1"/>
</dbReference>
<organism evidence="3 4">
    <name type="scientific">Paramixta manurensis</name>
    <dbReference type="NCBI Taxonomy" id="2740817"/>
    <lineage>
        <taxon>Bacteria</taxon>
        <taxon>Pseudomonadati</taxon>
        <taxon>Pseudomonadota</taxon>
        <taxon>Gammaproteobacteria</taxon>
        <taxon>Enterobacterales</taxon>
        <taxon>Erwiniaceae</taxon>
        <taxon>Paramixta</taxon>
    </lineage>
</organism>
<evidence type="ECO:0000259" key="2">
    <source>
        <dbReference type="Pfam" id="PF04909"/>
    </source>
</evidence>
<dbReference type="InterPro" id="IPR006680">
    <property type="entry name" value="Amidohydro-rel"/>
</dbReference>
<dbReference type="Proteomes" id="UP000505325">
    <property type="component" value="Chromosome"/>
</dbReference>
<sequence>MSRLPRIDAHQHFWHYQPEAFPWIDSPRLARDFMPPQLTPLLDAHAIDGSIAVQARPCEPETDWLLTLAEQETRIKGVVGWVDVTSPQLTERLARWSQPALCGFRHLVQDEIDPAGWLARPEVARGINQLQRAGYCWDLLVTWRDLNAAAEFAGRHDAHWLVLDHCGKPDIARGARHWAEQVAPLAALPHVACKLSGLITEAGQGWQPETLLPFIDAALSLFGPERLMFGSDWPVCRLAGDYAQVHSLCEQAIGGLSADEQDAIRGGTASRIYQLEV</sequence>
<dbReference type="InterPro" id="IPR052350">
    <property type="entry name" value="Metallo-dep_Lactonases"/>
</dbReference>
<evidence type="ECO:0000256" key="1">
    <source>
        <dbReference type="ARBA" id="ARBA00038310"/>
    </source>
</evidence>
<proteinExistence type="inferred from homology"/>
<dbReference type="EMBL" id="CP054212">
    <property type="protein sequence ID" value="QKJ88679.1"/>
    <property type="molecule type" value="Genomic_DNA"/>
</dbReference>
<dbReference type="InterPro" id="IPR032466">
    <property type="entry name" value="Metal_Hydrolase"/>
</dbReference>
<evidence type="ECO:0000313" key="4">
    <source>
        <dbReference type="Proteomes" id="UP000505325"/>
    </source>
</evidence>
<dbReference type="SUPFAM" id="SSF51556">
    <property type="entry name" value="Metallo-dependent hydrolases"/>
    <property type="match status" value="1"/>
</dbReference>
<protein>
    <submittedName>
        <fullName evidence="3">L-fuconolactonase</fullName>
    </submittedName>
</protein>
<dbReference type="PANTHER" id="PTHR43569:SF2">
    <property type="entry name" value="AMIDOHYDROLASE-RELATED DOMAIN-CONTAINING PROTEIN"/>
    <property type="match status" value="1"/>
</dbReference>
<dbReference type="GO" id="GO:0016787">
    <property type="term" value="F:hydrolase activity"/>
    <property type="evidence" value="ECO:0007669"/>
    <property type="project" value="InterPro"/>
</dbReference>